<gene>
    <name evidence="1" type="ORF">A3H53_01090</name>
</gene>
<comment type="caution">
    <text evidence="1">The sequence shown here is derived from an EMBL/GenBank/DDBJ whole genome shotgun (WGS) entry which is preliminary data.</text>
</comment>
<dbReference type="AlphaFoldDB" id="A0A1F6XY80"/>
<protein>
    <submittedName>
        <fullName evidence="1">Uncharacterized protein</fullName>
    </submittedName>
</protein>
<evidence type="ECO:0000313" key="2">
    <source>
        <dbReference type="Proteomes" id="UP000176479"/>
    </source>
</evidence>
<dbReference type="EMBL" id="MFVK01000028">
    <property type="protein sequence ID" value="OGI98988.1"/>
    <property type="molecule type" value="Genomic_DNA"/>
</dbReference>
<reference evidence="1 2" key="1">
    <citation type="journal article" date="2016" name="Nat. Commun.">
        <title>Thousands of microbial genomes shed light on interconnected biogeochemical processes in an aquifer system.</title>
        <authorList>
            <person name="Anantharaman K."/>
            <person name="Brown C.T."/>
            <person name="Hug L.A."/>
            <person name="Sharon I."/>
            <person name="Castelle C.J."/>
            <person name="Probst A.J."/>
            <person name="Thomas B.C."/>
            <person name="Singh A."/>
            <person name="Wilkins M.J."/>
            <person name="Karaoz U."/>
            <person name="Brodie E.L."/>
            <person name="Williams K.H."/>
            <person name="Hubbard S.S."/>
            <person name="Banfield J.F."/>
        </authorList>
    </citation>
    <scope>NUCLEOTIDE SEQUENCE [LARGE SCALE GENOMIC DNA]</scope>
</reference>
<proteinExistence type="predicted"/>
<accession>A0A1F6XY80</accession>
<dbReference type="Proteomes" id="UP000176479">
    <property type="component" value="Unassembled WGS sequence"/>
</dbReference>
<sequence>MIDLTTISLLRIKSLINTPEKCEIFHRYTPLLVKKGISPKEILGILTKSKEEKDLEETLKNLFGEKAGP</sequence>
<evidence type="ECO:0000313" key="1">
    <source>
        <dbReference type="EMBL" id="OGI98988.1"/>
    </source>
</evidence>
<organism evidence="1 2">
    <name type="scientific">Candidatus Nomurabacteria bacterium RIFCSPLOWO2_02_FULL_40_10</name>
    <dbReference type="NCBI Taxonomy" id="1801786"/>
    <lineage>
        <taxon>Bacteria</taxon>
        <taxon>Candidatus Nomuraibacteriota</taxon>
    </lineage>
</organism>
<name>A0A1F6XY80_9BACT</name>